<evidence type="ECO:0000313" key="11">
    <source>
        <dbReference type="EMBL" id="CDW76479.1"/>
    </source>
</evidence>
<evidence type="ECO:0000256" key="3">
    <source>
        <dbReference type="ARBA" id="ARBA00023015"/>
    </source>
</evidence>
<evidence type="ECO:0000256" key="7">
    <source>
        <dbReference type="RuleBase" id="RU003796"/>
    </source>
</evidence>
<keyword evidence="4 7" id="KW-0238">DNA-binding</keyword>
<keyword evidence="6 7" id="KW-0539">Nucleus</keyword>
<dbReference type="InterPro" id="IPR015648">
    <property type="entry name" value="Transcrpt_fac_DP"/>
</dbReference>
<dbReference type="InterPro" id="IPR036388">
    <property type="entry name" value="WH-like_DNA-bd_sf"/>
</dbReference>
<organism evidence="11 12">
    <name type="scientific">Stylonychia lemnae</name>
    <name type="common">Ciliate</name>
    <dbReference type="NCBI Taxonomy" id="5949"/>
    <lineage>
        <taxon>Eukaryota</taxon>
        <taxon>Sar</taxon>
        <taxon>Alveolata</taxon>
        <taxon>Ciliophora</taxon>
        <taxon>Intramacronucleata</taxon>
        <taxon>Spirotrichea</taxon>
        <taxon>Stichotrichia</taxon>
        <taxon>Sporadotrichida</taxon>
        <taxon>Oxytrichidae</taxon>
        <taxon>Stylonychinae</taxon>
        <taxon>Stylonychia</taxon>
    </lineage>
</organism>
<dbReference type="GO" id="GO:0005634">
    <property type="term" value="C:nucleus"/>
    <property type="evidence" value="ECO:0007669"/>
    <property type="project" value="UniProtKB-SubCell"/>
</dbReference>
<feature type="region of interest" description="Disordered" evidence="8">
    <location>
        <begin position="601"/>
        <end position="643"/>
    </location>
</feature>
<dbReference type="EMBL" id="CCKQ01005313">
    <property type="protein sequence ID" value="CDW76479.1"/>
    <property type="molecule type" value="Genomic_DNA"/>
</dbReference>
<proteinExistence type="inferred from homology"/>
<keyword evidence="12" id="KW-1185">Reference proteome</keyword>
<evidence type="ECO:0000259" key="9">
    <source>
        <dbReference type="SMART" id="SM01138"/>
    </source>
</evidence>
<dbReference type="Gene3D" id="1.10.10.10">
    <property type="entry name" value="Winged helix-like DNA-binding domain superfamily/Winged helix DNA-binding domain"/>
    <property type="match status" value="1"/>
</dbReference>
<evidence type="ECO:0000313" key="12">
    <source>
        <dbReference type="Proteomes" id="UP000039865"/>
    </source>
</evidence>
<reference evidence="11 12" key="1">
    <citation type="submission" date="2014-06" db="EMBL/GenBank/DDBJ databases">
        <authorList>
            <person name="Swart Estienne"/>
        </authorList>
    </citation>
    <scope>NUCLEOTIDE SEQUENCE [LARGE SCALE GENOMIC DNA]</scope>
    <source>
        <strain evidence="11 12">130c</strain>
    </source>
</reference>
<evidence type="ECO:0000256" key="2">
    <source>
        <dbReference type="ARBA" id="ARBA00010940"/>
    </source>
</evidence>
<dbReference type="Pfam" id="PF02319">
    <property type="entry name" value="WHD_E2F_TDP"/>
    <property type="match status" value="1"/>
</dbReference>
<dbReference type="InterPro" id="IPR014889">
    <property type="entry name" value="Transc_factor_DP_C"/>
</dbReference>
<sequence length="844" mass="97348">MTSLLNNQDTLNSNMVKQASHINSHLNKQRAHQELISGGSIKAPFIGQDLINVSNGARKMLETVLKNCDLHAVPATKDEYYHLQKILMENEDLSQTNVARMIRSLSEQLKYDLKLQQLVVKELGFDQQTRIFHTQEVEAVQHPDEPDNDIGYIKLSTFLEKFAQIFDITQQFGQKSLKNVMGSQESHKTQNNETFISPVCSQQQINEARQLELIQITSVFDDQQSRYQQSKQEIFDTTQNRWENQKQSKNDMDDCYDLLAHENLEVIQNQNISATNYHHPLQFLSNQSKNRYPQHSGLMDMINNIHGQKQQTHQANPSKNCSITPNTQFNNNNNLGIMGSQTRYHSSQYSTQLQQQQQHQITHQPVQQPDFNKNLLDYQPLQQYKLFANNSLLSANNSVMNTPINHKDLQNNLYPNHSTFKPKSSAKLLFGQNNPNQSPKYLPHSFSNIQTREFSNAKTLFHSENKQLQQSPMIQKQILGQKQRAQYNVESLERQVNQQQHEDVFTTPVNKRIKSEKVYSSNFKNTSSAIDDLAGESSSESEIEKNDGEINDNVSSASRKKRGLKILSVKVQELVYKKQQTTYKDVANELIKQLRDNKNKIPNLEGIDNEDSLEGLEDDDYLSDESPNKRGDQASSSSQQKWEKNVRRRVYDALNVLYAAGVLKKEGKHVSCDNKVLQLTNKLKDPSLSNNKQIAAKCQQQDLKMMQHIEQLKFQVQQIENRVEQKREVLFDQYKHFISYKNLIHRNKQDKDKGCYDPNKSVSLPFILVSTKDCPDNEVEISFGEQNKSLNIAMKKPMKCIGDADTLIKLEMYKVSQKWVEQVIPDSIPILKSLNEKQRYEILA</sequence>
<dbReference type="PANTHER" id="PTHR12548">
    <property type="entry name" value="TRANSCRIPTION FACTOR DP"/>
    <property type="match status" value="1"/>
</dbReference>
<dbReference type="GO" id="GO:0005667">
    <property type="term" value="C:transcription regulator complex"/>
    <property type="evidence" value="ECO:0007669"/>
    <property type="project" value="InterPro"/>
</dbReference>
<dbReference type="Pfam" id="PF08781">
    <property type="entry name" value="DP"/>
    <property type="match status" value="1"/>
</dbReference>
<dbReference type="GO" id="GO:0000981">
    <property type="term" value="F:DNA-binding transcription factor activity, RNA polymerase II-specific"/>
    <property type="evidence" value="ECO:0007669"/>
    <property type="project" value="TreeGrafter"/>
</dbReference>
<feature type="domain" description="Transcription factor DP C-terminal" evidence="9">
    <location>
        <begin position="707"/>
        <end position="837"/>
    </location>
</feature>
<evidence type="ECO:0000256" key="1">
    <source>
        <dbReference type="ARBA" id="ARBA00004123"/>
    </source>
</evidence>
<evidence type="ECO:0000256" key="4">
    <source>
        <dbReference type="ARBA" id="ARBA00023125"/>
    </source>
</evidence>
<evidence type="ECO:0000259" key="10">
    <source>
        <dbReference type="SMART" id="SM01372"/>
    </source>
</evidence>
<dbReference type="SUPFAM" id="SSF46785">
    <property type="entry name" value="Winged helix' DNA-binding domain"/>
    <property type="match status" value="1"/>
</dbReference>
<dbReference type="InterPro" id="IPR038168">
    <property type="entry name" value="TF_DP_C_sf"/>
</dbReference>
<comment type="similarity">
    <text evidence="2 7">Belongs to the E2F/DP family.</text>
</comment>
<dbReference type="OrthoDB" id="291955at2759"/>
<dbReference type="SMART" id="SM01138">
    <property type="entry name" value="DP"/>
    <property type="match status" value="1"/>
</dbReference>
<evidence type="ECO:0000256" key="6">
    <source>
        <dbReference type="ARBA" id="ARBA00023242"/>
    </source>
</evidence>
<dbReference type="AlphaFoldDB" id="A0A078A6X6"/>
<evidence type="ECO:0000256" key="5">
    <source>
        <dbReference type="ARBA" id="ARBA00023163"/>
    </source>
</evidence>
<feature type="domain" description="E2F/DP family winged-helix DNA-binding" evidence="10">
    <location>
        <begin position="559"/>
        <end position="674"/>
    </location>
</feature>
<dbReference type="GO" id="GO:0000977">
    <property type="term" value="F:RNA polymerase II transcription regulatory region sequence-specific DNA binding"/>
    <property type="evidence" value="ECO:0007669"/>
    <property type="project" value="TreeGrafter"/>
</dbReference>
<keyword evidence="5 7" id="KW-0804">Transcription</keyword>
<feature type="compositionally biased region" description="Acidic residues" evidence="8">
    <location>
        <begin position="607"/>
        <end position="623"/>
    </location>
</feature>
<feature type="region of interest" description="Disordered" evidence="8">
    <location>
        <begin position="529"/>
        <end position="556"/>
    </location>
</feature>
<evidence type="ECO:0000256" key="8">
    <source>
        <dbReference type="SAM" id="MobiDB-lite"/>
    </source>
</evidence>
<keyword evidence="3 7" id="KW-0805">Transcription regulation</keyword>
<dbReference type="InterPro" id="IPR036390">
    <property type="entry name" value="WH_DNA-bd_sf"/>
</dbReference>
<dbReference type="Gene3D" id="1.20.140.80">
    <property type="entry name" value="Transcription factor DP"/>
    <property type="match status" value="1"/>
</dbReference>
<dbReference type="InterPro" id="IPR003316">
    <property type="entry name" value="E2F_WHTH_DNA-bd_dom"/>
</dbReference>
<dbReference type="SMART" id="SM01372">
    <property type="entry name" value="E2F_TDP"/>
    <property type="match status" value="1"/>
</dbReference>
<comment type="subcellular location">
    <subcellularLocation>
        <location evidence="1 7">Nucleus</location>
    </subcellularLocation>
</comment>
<protein>
    <submittedName>
        <fullName evidence="11">Transcription factor-like protein dpb-like</fullName>
    </submittedName>
</protein>
<dbReference type="InParanoid" id="A0A078A6X6"/>
<dbReference type="GO" id="GO:0051726">
    <property type="term" value="P:regulation of cell cycle"/>
    <property type="evidence" value="ECO:0007669"/>
    <property type="project" value="InterPro"/>
</dbReference>
<name>A0A078A6X6_STYLE</name>
<dbReference type="InterPro" id="IPR037241">
    <property type="entry name" value="E2F-DP_heterodim"/>
</dbReference>
<accession>A0A078A6X6</accession>
<dbReference type="Proteomes" id="UP000039865">
    <property type="component" value="Unassembled WGS sequence"/>
</dbReference>
<gene>
    <name evidence="11" type="primary">Contig1814.g1967</name>
    <name evidence="11" type="ORF">STYLEM_5480</name>
</gene>
<dbReference type="PANTHER" id="PTHR12548:SF9">
    <property type="entry name" value="TRANSCRIPTION FACTOR DP"/>
    <property type="match status" value="1"/>
</dbReference>
<dbReference type="SUPFAM" id="SSF144074">
    <property type="entry name" value="E2F-DP heterodimerization region"/>
    <property type="match status" value="1"/>
</dbReference>